<feature type="transmembrane region" description="Helical" evidence="7">
    <location>
        <begin position="60"/>
        <end position="79"/>
    </location>
</feature>
<feature type="transmembrane region" description="Helical" evidence="7">
    <location>
        <begin position="293"/>
        <end position="314"/>
    </location>
</feature>
<feature type="transmembrane region" description="Helical" evidence="7">
    <location>
        <begin position="219"/>
        <end position="242"/>
    </location>
</feature>
<evidence type="ECO:0000256" key="2">
    <source>
        <dbReference type="ARBA" id="ARBA00022448"/>
    </source>
</evidence>
<organism evidence="9">
    <name type="scientific">Listeria seeligeri FSL N1-067</name>
    <dbReference type="NCBI Taxonomy" id="702453"/>
    <lineage>
        <taxon>Bacteria</taxon>
        <taxon>Bacillati</taxon>
        <taxon>Bacillota</taxon>
        <taxon>Bacilli</taxon>
        <taxon>Bacillales</taxon>
        <taxon>Listeriaceae</taxon>
        <taxon>Listeria</taxon>
    </lineage>
</organism>
<reference evidence="9" key="1">
    <citation type="journal article" date="2010" name="Microbiol. Resour. Announc.">
        <title>Comparative genomics of the bacterial genus Listeria: Genome evolution is characterized by limited gene acquisition and limited gene loss.</title>
        <authorList>
            <person name="den Bakker H.C."/>
            <person name="Cummings C.A."/>
            <person name="Ferreira V."/>
            <person name="Vatta P."/>
            <person name="Orsi R.H."/>
            <person name="Degoricija L."/>
            <person name="Barker M."/>
            <person name="Petrauskene O."/>
            <person name="Furtado M.R."/>
            <person name="Wiedmann M."/>
        </authorList>
    </citation>
    <scope>NUCLEOTIDE SEQUENCE [LARGE SCALE GENOMIC DNA]</scope>
    <source>
        <strain evidence="9">FSL N1-067</strain>
    </source>
</reference>
<dbReference type="AlphaFoldDB" id="E3ZT24"/>
<proteinExistence type="predicted"/>
<dbReference type="PANTHER" id="PTHR43414:SF3">
    <property type="entry name" value="LMO2377 PROTEIN"/>
    <property type="match status" value="1"/>
</dbReference>
<evidence type="ECO:0000313" key="9">
    <source>
        <dbReference type="EMBL" id="EFR99226.1"/>
    </source>
</evidence>
<keyword evidence="2" id="KW-0813">Transport</keyword>
<protein>
    <submittedName>
        <fullName evidence="9">Multidrug resistance protein MdtG</fullName>
    </submittedName>
</protein>
<dbReference type="GO" id="GO:0005886">
    <property type="term" value="C:plasma membrane"/>
    <property type="evidence" value="ECO:0007669"/>
    <property type="project" value="UniProtKB-SubCell"/>
</dbReference>
<feature type="transmembrane region" description="Helical" evidence="7">
    <location>
        <begin position="364"/>
        <end position="380"/>
    </location>
</feature>
<keyword evidence="6 7" id="KW-0472">Membrane</keyword>
<dbReference type="FunFam" id="1.20.1250.20:FF:000615">
    <property type="entry name" value="MFS transporter"/>
    <property type="match status" value="1"/>
</dbReference>
<accession>E3ZT24</accession>
<dbReference type="InterPro" id="IPR001958">
    <property type="entry name" value="Tet-R_TetA/multi-R_MdtG-like"/>
</dbReference>
<evidence type="ECO:0000256" key="4">
    <source>
        <dbReference type="ARBA" id="ARBA00022692"/>
    </source>
</evidence>
<keyword evidence="3" id="KW-1003">Cell membrane</keyword>
<gene>
    <name evidence="9" type="ORF">NT03LS_2669</name>
</gene>
<feature type="transmembrane region" description="Helical" evidence="7">
    <location>
        <begin position="91"/>
        <end position="110"/>
    </location>
</feature>
<dbReference type="PANTHER" id="PTHR43414">
    <property type="entry name" value="MULTIDRUG RESISTANCE PROTEIN MDTG"/>
    <property type="match status" value="1"/>
</dbReference>
<evidence type="ECO:0000256" key="5">
    <source>
        <dbReference type="ARBA" id="ARBA00022989"/>
    </source>
</evidence>
<dbReference type="GO" id="GO:0022857">
    <property type="term" value="F:transmembrane transporter activity"/>
    <property type="evidence" value="ECO:0007669"/>
    <property type="project" value="InterPro"/>
</dbReference>
<evidence type="ECO:0000256" key="3">
    <source>
        <dbReference type="ARBA" id="ARBA00022475"/>
    </source>
</evidence>
<dbReference type="HOGENOM" id="CLU_001265_57_3_9"/>
<dbReference type="PROSITE" id="PS50850">
    <property type="entry name" value="MFS"/>
    <property type="match status" value="1"/>
</dbReference>
<feature type="transmembrane region" description="Helical" evidence="7">
    <location>
        <begin position="262"/>
        <end position="281"/>
    </location>
</feature>
<keyword evidence="5 7" id="KW-1133">Transmembrane helix</keyword>
<comment type="subcellular location">
    <subcellularLocation>
        <location evidence="1">Cell membrane</location>
        <topology evidence="1">Multi-pass membrane protein</topology>
    </subcellularLocation>
</comment>
<dbReference type="FunFam" id="1.20.1250.20:FF:000614">
    <property type="entry name" value="MFS transporter"/>
    <property type="match status" value="1"/>
</dbReference>
<dbReference type="PRINTS" id="PR01035">
    <property type="entry name" value="TCRTETA"/>
</dbReference>
<dbReference type="InterPro" id="IPR036259">
    <property type="entry name" value="MFS_trans_sf"/>
</dbReference>
<evidence type="ECO:0000256" key="1">
    <source>
        <dbReference type="ARBA" id="ARBA00004651"/>
    </source>
</evidence>
<name>E3ZT24_LISSE</name>
<feature type="transmembrane region" description="Helical" evidence="7">
    <location>
        <begin position="116"/>
        <end position="136"/>
    </location>
</feature>
<comment type="caution">
    <text evidence="9">The sequence shown here is derived from an EMBL/GenBank/DDBJ whole genome shotgun (WGS) entry which is preliminary data.</text>
</comment>
<dbReference type="Pfam" id="PF07690">
    <property type="entry name" value="MFS_1"/>
    <property type="match status" value="1"/>
</dbReference>
<evidence type="ECO:0000256" key="6">
    <source>
        <dbReference type="ARBA" id="ARBA00023136"/>
    </source>
</evidence>
<dbReference type="Proteomes" id="UP000004302">
    <property type="component" value="Chromosome"/>
</dbReference>
<feature type="transmembrane region" description="Helical" evidence="7">
    <location>
        <begin position="148"/>
        <end position="167"/>
    </location>
</feature>
<dbReference type="InterPro" id="IPR020846">
    <property type="entry name" value="MFS_dom"/>
</dbReference>
<dbReference type="Gene3D" id="1.20.1250.20">
    <property type="entry name" value="MFS general substrate transporter like domains"/>
    <property type="match status" value="2"/>
</dbReference>
<feature type="domain" description="Major facilitator superfamily (MFS) profile" evidence="8">
    <location>
        <begin position="20"/>
        <end position="409"/>
    </location>
</feature>
<dbReference type="EMBL" id="ADXJ01000878">
    <property type="protein sequence ID" value="EFR99226.1"/>
    <property type="molecule type" value="Genomic_DNA"/>
</dbReference>
<dbReference type="SUPFAM" id="SSF103473">
    <property type="entry name" value="MFS general substrate transporter"/>
    <property type="match status" value="1"/>
</dbReference>
<dbReference type="InterPro" id="IPR011701">
    <property type="entry name" value="MFS"/>
</dbReference>
<feature type="transmembrane region" description="Helical" evidence="7">
    <location>
        <begin position="179"/>
        <end position="198"/>
    </location>
</feature>
<evidence type="ECO:0000256" key="7">
    <source>
        <dbReference type="SAM" id="Phobius"/>
    </source>
</evidence>
<sequence length="416" mass="46028">MRFNNNTNRDDLFMATRKRNLYILMVANLLMSASMTMIMPFLSLYIETFGDYSDAYVQRWAGYIFGVTFLVAFIFSPIWGRIGDKHGYKGILILTSVGLSVCIFLMGFAHSVTYLLILRIFMGIVTGFIGVSNAFIARQTPRNEAGKILGTLQLGGVTGMLFGPLIGGAMADLFGFKNTFTITGIAIMIAALIVAFGVKEVRTEEQKEAAKVVYSRRAVLKQIFTLRVLFTVMIITALIQIANFSVQPLLALYVGDMTQSNNIAFLSGLAFSATGFGNLVMTRKWGQLGDKYGYEKILNILLIMAAIFVIPQAFVTNLWVFIFFRFLFGIAIGGMVPCTTAYIRLAAPGVMQGEMLGYNQSARFLGNVIGPILGGTLAGYTGIPSVFLFMSFMFFVAFFVLLYALHSDRKRRVNVD</sequence>
<evidence type="ECO:0000259" key="8">
    <source>
        <dbReference type="PROSITE" id="PS50850"/>
    </source>
</evidence>
<feature type="transmembrane region" description="Helical" evidence="7">
    <location>
        <begin position="386"/>
        <end position="405"/>
    </location>
</feature>
<feature type="transmembrane region" description="Helical" evidence="7">
    <location>
        <begin position="320"/>
        <end position="343"/>
    </location>
</feature>
<keyword evidence="4 7" id="KW-0812">Transmembrane</keyword>
<feature type="transmembrane region" description="Helical" evidence="7">
    <location>
        <begin position="21"/>
        <end position="45"/>
    </location>
</feature>
<dbReference type="PATRIC" id="fig|702453.3.peg.2245"/>